<proteinExistence type="predicted"/>
<dbReference type="Proteomes" id="UP000006727">
    <property type="component" value="Chromosome 20"/>
</dbReference>
<evidence type="ECO:0000313" key="3">
    <source>
        <dbReference type="EnsemblPlants" id="PAC:32947435.CDS.1"/>
    </source>
</evidence>
<name>A0A2K1ITU5_PHYPA</name>
<dbReference type="FunCoup" id="A0A2K1ITU5">
    <property type="interactions" value="5"/>
</dbReference>
<dbReference type="PaxDb" id="3218-PP1S152_184V6.1"/>
<evidence type="ECO:0000256" key="1">
    <source>
        <dbReference type="SAM" id="MobiDB-lite"/>
    </source>
</evidence>
<evidence type="ECO:0000313" key="2">
    <source>
        <dbReference type="EMBL" id="PNR32703.1"/>
    </source>
</evidence>
<dbReference type="InParanoid" id="A0A2K1ITU5"/>
<reference evidence="2 4" key="1">
    <citation type="journal article" date="2008" name="Science">
        <title>The Physcomitrella genome reveals evolutionary insights into the conquest of land by plants.</title>
        <authorList>
            <person name="Rensing S."/>
            <person name="Lang D."/>
            <person name="Zimmer A."/>
            <person name="Terry A."/>
            <person name="Salamov A."/>
            <person name="Shapiro H."/>
            <person name="Nishiyama T."/>
            <person name="Perroud P.-F."/>
            <person name="Lindquist E."/>
            <person name="Kamisugi Y."/>
            <person name="Tanahashi T."/>
            <person name="Sakakibara K."/>
            <person name="Fujita T."/>
            <person name="Oishi K."/>
            <person name="Shin-I T."/>
            <person name="Kuroki Y."/>
            <person name="Toyoda A."/>
            <person name="Suzuki Y."/>
            <person name="Hashimoto A."/>
            <person name="Yamaguchi K."/>
            <person name="Sugano A."/>
            <person name="Kohara Y."/>
            <person name="Fujiyama A."/>
            <person name="Anterola A."/>
            <person name="Aoki S."/>
            <person name="Ashton N."/>
            <person name="Barbazuk W.B."/>
            <person name="Barker E."/>
            <person name="Bennetzen J."/>
            <person name="Bezanilla M."/>
            <person name="Blankenship R."/>
            <person name="Cho S.H."/>
            <person name="Dutcher S."/>
            <person name="Estelle M."/>
            <person name="Fawcett J.A."/>
            <person name="Gundlach H."/>
            <person name="Hanada K."/>
            <person name="Heyl A."/>
            <person name="Hicks K.A."/>
            <person name="Hugh J."/>
            <person name="Lohr M."/>
            <person name="Mayer K."/>
            <person name="Melkozernov A."/>
            <person name="Murata T."/>
            <person name="Nelson D."/>
            <person name="Pils B."/>
            <person name="Prigge M."/>
            <person name="Reiss B."/>
            <person name="Renner T."/>
            <person name="Rombauts S."/>
            <person name="Rushton P."/>
            <person name="Sanderfoot A."/>
            <person name="Schween G."/>
            <person name="Shiu S.-H."/>
            <person name="Stueber K."/>
            <person name="Theodoulou F.L."/>
            <person name="Tu H."/>
            <person name="Van de Peer Y."/>
            <person name="Verrier P.J."/>
            <person name="Waters E."/>
            <person name="Wood A."/>
            <person name="Yang L."/>
            <person name="Cove D."/>
            <person name="Cuming A."/>
            <person name="Hasebe M."/>
            <person name="Lucas S."/>
            <person name="Mishler D.B."/>
            <person name="Reski R."/>
            <person name="Grigoriev I."/>
            <person name="Quatrano R.S."/>
            <person name="Boore J.L."/>
        </authorList>
    </citation>
    <scope>NUCLEOTIDE SEQUENCE [LARGE SCALE GENOMIC DNA]</scope>
    <source>
        <strain evidence="3 4">cv. Gransden 2004</strain>
    </source>
</reference>
<accession>A0A2K1ITU5</accession>
<feature type="compositionally biased region" description="Polar residues" evidence="1">
    <location>
        <begin position="10"/>
        <end position="19"/>
    </location>
</feature>
<dbReference type="EnsemblPlants" id="Pp3c20_3140V3.1">
    <property type="protein sequence ID" value="PAC:32947435.CDS.1"/>
    <property type="gene ID" value="Pp3c20_3140"/>
</dbReference>
<keyword evidence="4" id="KW-1185">Reference proteome</keyword>
<dbReference type="EMBL" id="ABEU02000020">
    <property type="protein sequence ID" value="PNR32703.1"/>
    <property type="molecule type" value="Genomic_DNA"/>
</dbReference>
<feature type="region of interest" description="Disordered" evidence="1">
    <location>
        <begin position="40"/>
        <end position="63"/>
    </location>
</feature>
<reference evidence="2 4" key="2">
    <citation type="journal article" date="2018" name="Plant J.">
        <title>The Physcomitrella patens chromosome-scale assembly reveals moss genome structure and evolution.</title>
        <authorList>
            <person name="Lang D."/>
            <person name="Ullrich K.K."/>
            <person name="Murat F."/>
            <person name="Fuchs J."/>
            <person name="Jenkins J."/>
            <person name="Haas F.B."/>
            <person name="Piednoel M."/>
            <person name="Gundlach H."/>
            <person name="Van Bel M."/>
            <person name="Meyberg R."/>
            <person name="Vives C."/>
            <person name="Morata J."/>
            <person name="Symeonidi A."/>
            <person name="Hiss M."/>
            <person name="Muchero W."/>
            <person name="Kamisugi Y."/>
            <person name="Saleh O."/>
            <person name="Blanc G."/>
            <person name="Decker E.L."/>
            <person name="van Gessel N."/>
            <person name="Grimwood J."/>
            <person name="Hayes R.D."/>
            <person name="Graham S.W."/>
            <person name="Gunter L.E."/>
            <person name="McDaniel S.F."/>
            <person name="Hoernstein S.N.W."/>
            <person name="Larsson A."/>
            <person name="Li F.W."/>
            <person name="Perroud P.F."/>
            <person name="Phillips J."/>
            <person name="Ranjan P."/>
            <person name="Rokshar D.S."/>
            <person name="Rothfels C.J."/>
            <person name="Schneider L."/>
            <person name="Shu S."/>
            <person name="Stevenson D.W."/>
            <person name="Thummler F."/>
            <person name="Tillich M."/>
            <person name="Villarreal Aguilar J.C."/>
            <person name="Widiez T."/>
            <person name="Wong G.K."/>
            <person name="Wymore A."/>
            <person name="Zhang Y."/>
            <person name="Zimmer A.D."/>
            <person name="Quatrano R.S."/>
            <person name="Mayer K.F.X."/>
            <person name="Goodstein D."/>
            <person name="Casacuberta J.M."/>
            <person name="Vandepoele K."/>
            <person name="Reski R."/>
            <person name="Cuming A.C."/>
            <person name="Tuskan G.A."/>
            <person name="Maumus F."/>
            <person name="Salse J."/>
            <person name="Schmutz J."/>
            <person name="Rensing S.A."/>
        </authorList>
    </citation>
    <scope>NUCLEOTIDE SEQUENCE [LARGE SCALE GENOMIC DNA]</scope>
    <source>
        <strain evidence="3 4">cv. Gransden 2004</strain>
    </source>
</reference>
<dbReference type="AlphaFoldDB" id="A0A2K1ITU5"/>
<dbReference type="EnsemblPlants" id="Pp3c20_3140V3.2">
    <property type="protein sequence ID" value="PAC:32947436.CDS.1"/>
    <property type="gene ID" value="Pp3c20_3140"/>
</dbReference>
<gene>
    <name evidence="2" type="ORF">PHYPA_024645</name>
</gene>
<dbReference type="Gramene" id="Pp3c20_3140V3.1">
    <property type="protein sequence ID" value="PAC:32947435.CDS.1"/>
    <property type="gene ID" value="Pp3c20_3140"/>
</dbReference>
<dbReference type="Gramene" id="Pp3c20_3140V3.2">
    <property type="protein sequence ID" value="PAC:32947436.CDS.1"/>
    <property type="gene ID" value="Pp3c20_3140"/>
</dbReference>
<organism evidence="2">
    <name type="scientific">Physcomitrium patens</name>
    <name type="common">Spreading-leaved earth moss</name>
    <name type="synonym">Physcomitrella patens</name>
    <dbReference type="NCBI Taxonomy" id="3218"/>
    <lineage>
        <taxon>Eukaryota</taxon>
        <taxon>Viridiplantae</taxon>
        <taxon>Streptophyta</taxon>
        <taxon>Embryophyta</taxon>
        <taxon>Bryophyta</taxon>
        <taxon>Bryophytina</taxon>
        <taxon>Bryopsida</taxon>
        <taxon>Funariidae</taxon>
        <taxon>Funariales</taxon>
        <taxon>Funariaceae</taxon>
        <taxon>Physcomitrium</taxon>
    </lineage>
</organism>
<feature type="region of interest" description="Disordered" evidence="1">
    <location>
        <begin position="1"/>
        <end position="25"/>
    </location>
</feature>
<reference evidence="3" key="3">
    <citation type="submission" date="2020-12" db="UniProtKB">
        <authorList>
            <consortium name="EnsemblPlants"/>
        </authorList>
    </citation>
    <scope>IDENTIFICATION</scope>
</reference>
<evidence type="ECO:0000313" key="4">
    <source>
        <dbReference type="Proteomes" id="UP000006727"/>
    </source>
</evidence>
<protein>
    <submittedName>
        <fullName evidence="2 3">Uncharacterized protein</fullName>
    </submittedName>
</protein>
<sequence>MAPAAAVCSTMVQKQSQEPKQVVSGKRRLTLDSWVSQPSHEAVRASSGSSSGSSCTTQKGSSLDKTLTLVTGDDEACSRVSACVTPKSKKHRIPVVDVDLCPPAPKKPRSIGRIQVVCALKFEISNFYQKLSVSPKYFC</sequence>